<keyword evidence="3" id="KW-1185">Reference proteome</keyword>
<dbReference type="Proteomes" id="UP000002668">
    <property type="component" value="Genome"/>
</dbReference>
<sequence length="164" mass="18003">MGWDGLSISQHFTRNQPAPPSPSPCCPCCPSALCSLPLSPVGQQPWVPGSGRGLGDDVRGSFLLQANCTAHVKRTTSHVSILLPHHAVHSSPLPLLFLQSRHESHDRHDRHDRHDSVREWKGSKGKGAGLLSISRSLFIAALAWRLSVEKVWTFRGWRLGSVVV</sequence>
<feature type="compositionally biased region" description="Basic and acidic residues" evidence="1">
    <location>
        <begin position="104"/>
        <end position="122"/>
    </location>
</feature>
<organism evidence="2 3">
    <name type="scientific">Leptosphaeria maculans (strain JN3 / isolate v23.1.3 / race Av1-4-5-6-7-8)</name>
    <name type="common">Blackleg fungus</name>
    <name type="synonym">Phoma lingam</name>
    <dbReference type="NCBI Taxonomy" id="985895"/>
    <lineage>
        <taxon>Eukaryota</taxon>
        <taxon>Fungi</taxon>
        <taxon>Dikarya</taxon>
        <taxon>Ascomycota</taxon>
        <taxon>Pezizomycotina</taxon>
        <taxon>Dothideomycetes</taxon>
        <taxon>Pleosporomycetidae</taxon>
        <taxon>Pleosporales</taxon>
        <taxon>Pleosporineae</taxon>
        <taxon>Leptosphaeriaceae</taxon>
        <taxon>Plenodomus</taxon>
        <taxon>Plenodomus lingam/Leptosphaeria maculans species complex</taxon>
    </lineage>
</organism>
<proteinExistence type="predicted"/>
<gene>
    <name evidence="2" type="ORF">LEMA_P083370.1</name>
</gene>
<accession>E5A653</accession>
<dbReference type="EMBL" id="FP929135">
    <property type="protein sequence ID" value="CBX99098.1"/>
    <property type="molecule type" value="Genomic_DNA"/>
</dbReference>
<dbReference type="VEuPathDB" id="FungiDB:LEMA_P083370.1"/>
<feature type="region of interest" description="Disordered" evidence="1">
    <location>
        <begin position="104"/>
        <end position="125"/>
    </location>
</feature>
<name>E5A653_LEPMJ</name>
<protein>
    <submittedName>
        <fullName evidence="2">Uncharacterized protein</fullName>
    </submittedName>
</protein>
<dbReference type="HOGENOM" id="CLU_1619330_0_0_1"/>
<dbReference type="InParanoid" id="E5A653"/>
<dbReference type="AlphaFoldDB" id="E5A653"/>
<evidence type="ECO:0000313" key="2">
    <source>
        <dbReference type="EMBL" id="CBX99098.1"/>
    </source>
</evidence>
<evidence type="ECO:0000313" key="3">
    <source>
        <dbReference type="Proteomes" id="UP000002668"/>
    </source>
</evidence>
<reference evidence="3" key="1">
    <citation type="journal article" date="2011" name="Nat. Commun.">
        <title>Effector diversification within compartments of the Leptosphaeria maculans genome affected by Repeat-Induced Point mutations.</title>
        <authorList>
            <person name="Rouxel T."/>
            <person name="Grandaubert J."/>
            <person name="Hane J.K."/>
            <person name="Hoede C."/>
            <person name="van de Wouw A.P."/>
            <person name="Couloux A."/>
            <person name="Dominguez V."/>
            <person name="Anthouard V."/>
            <person name="Bally P."/>
            <person name="Bourras S."/>
            <person name="Cozijnsen A.J."/>
            <person name="Ciuffetti L.M."/>
            <person name="Degrave A."/>
            <person name="Dilmaghani A."/>
            <person name="Duret L."/>
            <person name="Fudal I."/>
            <person name="Goodwin S.B."/>
            <person name="Gout L."/>
            <person name="Glaser N."/>
            <person name="Linglin J."/>
            <person name="Kema G.H.J."/>
            <person name="Lapalu N."/>
            <person name="Lawrence C.B."/>
            <person name="May K."/>
            <person name="Meyer M."/>
            <person name="Ollivier B."/>
            <person name="Poulain J."/>
            <person name="Schoch C.L."/>
            <person name="Simon A."/>
            <person name="Spatafora J.W."/>
            <person name="Stachowiak A."/>
            <person name="Turgeon B.G."/>
            <person name="Tyler B.M."/>
            <person name="Vincent D."/>
            <person name="Weissenbach J."/>
            <person name="Amselem J."/>
            <person name="Quesneville H."/>
            <person name="Oliver R.P."/>
            <person name="Wincker P."/>
            <person name="Balesdent M.-H."/>
            <person name="Howlett B.J."/>
        </authorList>
    </citation>
    <scope>NUCLEOTIDE SEQUENCE [LARGE SCALE GENOMIC DNA]</scope>
    <source>
        <strain evidence="3">JN3 / isolate v23.1.3 / race Av1-4-5-6-7-8</strain>
    </source>
</reference>
<evidence type="ECO:0000256" key="1">
    <source>
        <dbReference type="SAM" id="MobiDB-lite"/>
    </source>
</evidence>